<sequence>MPELTPFRRGIALFALALGGFGIGVTEFATMGLLPDIARELLPGFEQNPDAVIAQAGILISAYALGVVVGAPVFAVLAARMSQTKLAFWLLGIFIVASAASALMPDFGTTAIMRFIAALPHGAYFGVASLLAARIMGPGKQGQGVALALSGLTIANIFGVPLATWLGQASGWRYAYVLVAAIFFVTFLLVFFFVPRYPGNPERSAMKELIAFKNPRLWIMVAVGAIGFGGFFAVYSYIAEVTTRETGLGPGIVPWVLATLGVGMTLGNLIGGWAADRNLTRTMFIGFGSFIASLVFYSLIASNPVGLFIAVFFLGLTSSSLLPAIQSRLVRIADEAALLGAAINHAAFNVGNSLGAWLGGMVIAGGLGYLAPGWVGVVLAVLGMGLTALGVSVERRDKRHSLDTTGLRTIPASERADVGA</sequence>
<dbReference type="PANTHER" id="PTHR43124:SF3">
    <property type="entry name" value="CHLORAMPHENICOL EFFLUX PUMP RV0191"/>
    <property type="match status" value="1"/>
</dbReference>
<feature type="transmembrane region" description="Helical" evidence="6">
    <location>
        <begin position="145"/>
        <end position="168"/>
    </location>
</feature>
<feature type="transmembrane region" description="Helical" evidence="6">
    <location>
        <begin position="174"/>
        <end position="197"/>
    </location>
</feature>
<evidence type="ECO:0000256" key="6">
    <source>
        <dbReference type="SAM" id="Phobius"/>
    </source>
</evidence>
<evidence type="ECO:0000256" key="5">
    <source>
        <dbReference type="ARBA" id="ARBA00023136"/>
    </source>
</evidence>
<feature type="transmembrane region" description="Helical" evidence="6">
    <location>
        <begin position="12"/>
        <end position="33"/>
    </location>
</feature>
<feature type="transmembrane region" description="Helical" evidence="6">
    <location>
        <begin position="217"/>
        <end position="239"/>
    </location>
</feature>
<accession>A0A7J5B3B3</accession>
<evidence type="ECO:0000259" key="7">
    <source>
        <dbReference type="PROSITE" id="PS50850"/>
    </source>
</evidence>
<dbReference type="InterPro" id="IPR011701">
    <property type="entry name" value="MFS"/>
</dbReference>
<feature type="transmembrane region" description="Helical" evidence="6">
    <location>
        <begin position="346"/>
        <end position="367"/>
    </location>
</feature>
<dbReference type="InterPro" id="IPR036259">
    <property type="entry name" value="MFS_trans_sf"/>
</dbReference>
<dbReference type="PROSITE" id="PS50850">
    <property type="entry name" value="MFS"/>
    <property type="match status" value="1"/>
</dbReference>
<name>A0A7J5B3B3_9MICO</name>
<keyword evidence="9" id="KW-1185">Reference proteome</keyword>
<dbReference type="CDD" id="cd17324">
    <property type="entry name" value="MFS_NepI_like"/>
    <property type="match status" value="1"/>
</dbReference>
<dbReference type="RefSeq" id="WP_151423186.1">
    <property type="nucleotide sequence ID" value="NZ_WBJX01000002.1"/>
</dbReference>
<organism evidence="8 9">
    <name type="scientific">Pseudoclavibacter terrae</name>
    <dbReference type="NCBI Taxonomy" id="1530195"/>
    <lineage>
        <taxon>Bacteria</taxon>
        <taxon>Bacillati</taxon>
        <taxon>Actinomycetota</taxon>
        <taxon>Actinomycetes</taxon>
        <taxon>Micrococcales</taxon>
        <taxon>Microbacteriaceae</taxon>
        <taxon>Pseudoclavibacter</taxon>
    </lineage>
</organism>
<dbReference type="InterPro" id="IPR050189">
    <property type="entry name" value="MFS_Efflux_Transporters"/>
</dbReference>
<feature type="transmembrane region" description="Helical" evidence="6">
    <location>
        <begin position="111"/>
        <end position="133"/>
    </location>
</feature>
<evidence type="ECO:0000256" key="1">
    <source>
        <dbReference type="ARBA" id="ARBA00004651"/>
    </source>
</evidence>
<proteinExistence type="predicted"/>
<keyword evidence="2" id="KW-1003">Cell membrane</keyword>
<keyword evidence="3 6" id="KW-0812">Transmembrane</keyword>
<dbReference type="GO" id="GO:0022857">
    <property type="term" value="F:transmembrane transporter activity"/>
    <property type="evidence" value="ECO:0007669"/>
    <property type="project" value="InterPro"/>
</dbReference>
<evidence type="ECO:0000313" key="8">
    <source>
        <dbReference type="EMBL" id="KAB1638085.1"/>
    </source>
</evidence>
<evidence type="ECO:0000256" key="2">
    <source>
        <dbReference type="ARBA" id="ARBA00022475"/>
    </source>
</evidence>
<protein>
    <submittedName>
        <fullName evidence="8">MFS transporter</fullName>
    </submittedName>
</protein>
<dbReference type="SUPFAM" id="SSF103473">
    <property type="entry name" value="MFS general substrate transporter"/>
    <property type="match status" value="1"/>
</dbReference>
<dbReference type="InterPro" id="IPR020846">
    <property type="entry name" value="MFS_dom"/>
</dbReference>
<feature type="transmembrane region" description="Helical" evidence="6">
    <location>
        <begin position="373"/>
        <end position="393"/>
    </location>
</feature>
<dbReference type="PANTHER" id="PTHR43124">
    <property type="entry name" value="PURINE EFFLUX PUMP PBUE"/>
    <property type="match status" value="1"/>
</dbReference>
<evidence type="ECO:0000313" key="9">
    <source>
        <dbReference type="Proteomes" id="UP000490386"/>
    </source>
</evidence>
<dbReference type="AlphaFoldDB" id="A0A7J5B3B3"/>
<comment type="subcellular location">
    <subcellularLocation>
        <location evidence="1">Cell membrane</location>
        <topology evidence="1">Multi-pass membrane protein</topology>
    </subcellularLocation>
</comment>
<comment type="caution">
    <text evidence="8">The sequence shown here is derived from an EMBL/GenBank/DDBJ whole genome shotgun (WGS) entry which is preliminary data.</text>
</comment>
<evidence type="ECO:0000256" key="4">
    <source>
        <dbReference type="ARBA" id="ARBA00022989"/>
    </source>
</evidence>
<keyword evidence="5 6" id="KW-0472">Membrane</keyword>
<feature type="transmembrane region" description="Helical" evidence="6">
    <location>
        <begin position="306"/>
        <end position="325"/>
    </location>
</feature>
<gene>
    <name evidence="8" type="ORF">F8O03_06630</name>
</gene>
<keyword evidence="4 6" id="KW-1133">Transmembrane helix</keyword>
<dbReference type="Gene3D" id="1.20.1250.20">
    <property type="entry name" value="MFS general substrate transporter like domains"/>
    <property type="match status" value="2"/>
</dbReference>
<feature type="transmembrane region" description="Helical" evidence="6">
    <location>
        <begin position="251"/>
        <end position="270"/>
    </location>
</feature>
<dbReference type="EMBL" id="WBJX01000002">
    <property type="protein sequence ID" value="KAB1638085.1"/>
    <property type="molecule type" value="Genomic_DNA"/>
</dbReference>
<feature type="transmembrane region" description="Helical" evidence="6">
    <location>
        <begin position="282"/>
        <end position="300"/>
    </location>
</feature>
<dbReference type="Proteomes" id="UP000490386">
    <property type="component" value="Unassembled WGS sequence"/>
</dbReference>
<reference evidence="8 9" key="1">
    <citation type="submission" date="2019-09" db="EMBL/GenBank/DDBJ databases">
        <title>Phylogeny of genus Pseudoclavibacter and closely related genus.</title>
        <authorList>
            <person name="Li Y."/>
        </authorList>
    </citation>
    <scope>NUCLEOTIDE SEQUENCE [LARGE SCALE GENOMIC DNA]</scope>
    <source>
        <strain evidence="8 9">THG-MD12</strain>
    </source>
</reference>
<dbReference type="Pfam" id="PF07690">
    <property type="entry name" value="MFS_1"/>
    <property type="match status" value="2"/>
</dbReference>
<dbReference type="OrthoDB" id="9814237at2"/>
<feature type="domain" description="Major facilitator superfamily (MFS) profile" evidence="7">
    <location>
        <begin position="12"/>
        <end position="395"/>
    </location>
</feature>
<feature type="transmembrane region" description="Helical" evidence="6">
    <location>
        <begin position="86"/>
        <end position="105"/>
    </location>
</feature>
<feature type="transmembrane region" description="Helical" evidence="6">
    <location>
        <begin position="53"/>
        <end position="79"/>
    </location>
</feature>
<evidence type="ECO:0000256" key="3">
    <source>
        <dbReference type="ARBA" id="ARBA00022692"/>
    </source>
</evidence>
<dbReference type="GO" id="GO:0005886">
    <property type="term" value="C:plasma membrane"/>
    <property type="evidence" value="ECO:0007669"/>
    <property type="project" value="UniProtKB-SubCell"/>
</dbReference>